<dbReference type="GO" id="GO:0003995">
    <property type="term" value="F:acyl-CoA dehydrogenase activity"/>
    <property type="evidence" value="ECO:0007669"/>
    <property type="project" value="TreeGrafter"/>
</dbReference>
<dbReference type="InterPro" id="IPR046373">
    <property type="entry name" value="Acyl-CoA_Oxase/DH_mid-dom_sf"/>
</dbReference>
<dbReference type="PANTHER" id="PTHR48083:SF19">
    <property type="entry name" value="FLAVIN-DEPENDENT MONOOXYGENASE, OXYGENASE SUBUNIT HSAA"/>
    <property type="match status" value="1"/>
</dbReference>
<proteinExistence type="predicted"/>
<organism evidence="3 4">
    <name type="scientific">Umezawaea tangerina</name>
    <dbReference type="NCBI Taxonomy" id="84725"/>
    <lineage>
        <taxon>Bacteria</taxon>
        <taxon>Bacillati</taxon>
        <taxon>Actinomycetota</taxon>
        <taxon>Actinomycetes</taxon>
        <taxon>Pseudonocardiales</taxon>
        <taxon>Pseudonocardiaceae</taxon>
        <taxon>Umezawaea</taxon>
    </lineage>
</organism>
<accession>A0A2T0T0A6</accession>
<dbReference type="SUPFAM" id="SSF47203">
    <property type="entry name" value="Acyl-CoA dehydrogenase C-terminal domain-like"/>
    <property type="match status" value="1"/>
</dbReference>
<dbReference type="Gene3D" id="1.10.540.10">
    <property type="entry name" value="Acyl-CoA dehydrogenase/oxidase, N-terminal domain"/>
    <property type="match status" value="1"/>
</dbReference>
<protein>
    <submittedName>
        <fullName evidence="3">Alkylation response protein AidB-like acyl-CoA dehydrogenase</fullName>
    </submittedName>
</protein>
<dbReference type="PIRSF" id="PIRSF016578">
    <property type="entry name" value="HsaA"/>
    <property type="match status" value="1"/>
</dbReference>
<evidence type="ECO:0000313" key="4">
    <source>
        <dbReference type="Proteomes" id="UP000239494"/>
    </source>
</evidence>
<dbReference type="GO" id="GO:0016712">
    <property type="term" value="F:oxidoreductase activity, acting on paired donors, with incorporation or reduction of molecular oxygen, reduced flavin or flavoprotein as one donor, and incorporation of one atom of oxygen"/>
    <property type="evidence" value="ECO:0007669"/>
    <property type="project" value="TreeGrafter"/>
</dbReference>
<dbReference type="GO" id="GO:0005737">
    <property type="term" value="C:cytoplasm"/>
    <property type="evidence" value="ECO:0007669"/>
    <property type="project" value="TreeGrafter"/>
</dbReference>
<gene>
    <name evidence="3" type="ORF">CLV43_108502</name>
</gene>
<dbReference type="PANTHER" id="PTHR48083">
    <property type="entry name" value="MEDIUM-CHAIN SPECIFIC ACYL-COA DEHYDROGENASE, MITOCHONDRIAL-RELATED"/>
    <property type="match status" value="1"/>
</dbReference>
<evidence type="ECO:0000259" key="2">
    <source>
        <dbReference type="Pfam" id="PF08028"/>
    </source>
</evidence>
<dbReference type="SUPFAM" id="SSF56645">
    <property type="entry name" value="Acyl-CoA dehydrogenase NM domain-like"/>
    <property type="match status" value="1"/>
</dbReference>
<dbReference type="AlphaFoldDB" id="A0A2T0T0A6"/>
<evidence type="ECO:0000313" key="3">
    <source>
        <dbReference type="EMBL" id="PRY39102.1"/>
    </source>
</evidence>
<dbReference type="InterPro" id="IPR037069">
    <property type="entry name" value="AcylCoA_DH/ox_N_sf"/>
</dbReference>
<reference evidence="3 4" key="1">
    <citation type="submission" date="2018-03" db="EMBL/GenBank/DDBJ databases">
        <title>Genomic Encyclopedia of Archaeal and Bacterial Type Strains, Phase II (KMG-II): from individual species to whole genera.</title>
        <authorList>
            <person name="Goeker M."/>
        </authorList>
    </citation>
    <scope>NUCLEOTIDE SEQUENCE [LARGE SCALE GENOMIC DNA]</scope>
    <source>
        <strain evidence="3 4">DSM 44720</strain>
    </source>
</reference>
<dbReference type="InterPro" id="IPR036250">
    <property type="entry name" value="AcylCo_DH-like_C"/>
</dbReference>
<dbReference type="InterPro" id="IPR050741">
    <property type="entry name" value="Acyl-CoA_dehydrogenase"/>
</dbReference>
<dbReference type="Gene3D" id="1.20.140.10">
    <property type="entry name" value="Butyryl-CoA Dehydrogenase, subunit A, domain 3"/>
    <property type="match status" value="1"/>
</dbReference>
<keyword evidence="1" id="KW-0560">Oxidoreductase</keyword>
<dbReference type="OrthoDB" id="3402961at2"/>
<feature type="domain" description="Acyl-CoA dehydrogenase C-terminal" evidence="2">
    <location>
        <begin position="243"/>
        <end position="375"/>
    </location>
</feature>
<keyword evidence="4" id="KW-1185">Reference proteome</keyword>
<sequence length="397" mass="42364">MTNVRTDTKELRVELVERVHSIGQVLADGVAAGDRERRLPDATVRAVEESQVGMLWTARSYGGLETDVRTLSEVTKTLARYCPSTSWVVNNINGSNLLASRFPEVARDEVFGANPGAKLASVFVAMGKAVRADGGYLLSGRWPYSSGILHDDWAILSALETDADGEVVQPVSVLVPVSALTVEDTWATVGMRGTGSHTSVATDVFVPEHRVIPFRVQLGRDNATDLSLPPLLRTPAVAAMAVICASVVVGVAQAARAVVVDRAPGRGVAPTVYKSQPDSQTFVSSLGRTALTVDAAEMHVRRAADVIDEAAEAGIALPDSELRRIRGDVGQAVNLVTTALDELMWLHGAAAFAESSPMQQYWRDANTAARHAMLNVHVGRELYGGAFFGLDSIVPSL</sequence>
<dbReference type="Gene3D" id="2.40.110.10">
    <property type="entry name" value="Butyryl-CoA Dehydrogenase, subunit A, domain 2"/>
    <property type="match status" value="1"/>
</dbReference>
<dbReference type="Proteomes" id="UP000239494">
    <property type="component" value="Unassembled WGS sequence"/>
</dbReference>
<dbReference type="InterPro" id="IPR013107">
    <property type="entry name" value="Acyl-CoA_DH_C"/>
</dbReference>
<dbReference type="GO" id="GO:0033539">
    <property type="term" value="P:fatty acid beta-oxidation using acyl-CoA dehydrogenase"/>
    <property type="evidence" value="ECO:0007669"/>
    <property type="project" value="TreeGrafter"/>
</dbReference>
<comment type="caution">
    <text evidence="3">The sequence shown here is derived from an EMBL/GenBank/DDBJ whole genome shotgun (WGS) entry which is preliminary data.</text>
</comment>
<dbReference type="GO" id="GO:0050660">
    <property type="term" value="F:flavin adenine dinucleotide binding"/>
    <property type="evidence" value="ECO:0007669"/>
    <property type="project" value="InterPro"/>
</dbReference>
<name>A0A2T0T0A6_9PSEU</name>
<dbReference type="RefSeq" id="WP_106190541.1">
    <property type="nucleotide sequence ID" value="NZ_PVTF01000008.1"/>
</dbReference>
<evidence type="ECO:0000256" key="1">
    <source>
        <dbReference type="ARBA" id="ARBA00023002"/>
    </source>
</evidence>
<dbReference type="Pfam" id="PF08028">
    <property type="entry name" value="Acyl-CoA_dh_2"/>
    <property type="match status" value="1"/>
</dbReference>
<dbReference type="InterPro" id="IPR009100">
    <property type="entry name" value="AcylCoA_DH/oxidase_NM_dom_sf"/>
</dbReference>
<dbReference type="EMBL" id="PVTF01000008">
    <property type="protein sequence ID" value="PRY39102.1"/>
    <property type="molecule type" value="Genomic_DNA"/>
</dbReference>